<comment type="caution">
    <text evidence="1">The sequence shown here is derived from an EMBL/GenBank/DDBJ whole genome shotgun (WGS) entry which is preliminary data.</text>
</comment>
<protein>
    <submittedName>
        <fullName evidence="1">Uncharacterized protein</fullName>
    </submittedName>
</protein>
<name>A0AAV1TKG4_9STRA</name>
<gene>
    <name evidence="1" type="ORF">PM001_LOCUS7975</name>
</gene>
<organism evidence="1 2">
    <name type="scientific">Peronospora matthiolae</name>
    <dbReference type="NCBI Taxonomy" id="2874970"/>
    <lineage>
        <taxon>Eukaryota</taxon>
        <taxon>Sar</taxon>
        <taxon>Stramenopiles</taxon>
        <taxon>Oomycota</taxon>
        <taxon>Peronosporomycetes</taxon>
        <taxon>Peronosporales</taxon>
        <taxon>Peronosporaceae</taxon>
        <taxon>Peronospora</taxon>
    </lineage>
</organism>
<proteinExistence type="predicted"/>
<reference evidence="1" key="1">
    <citation type="submission" date="2024-01" db="EMBL/GenBank/DDBJ databases">
        <authorList>
            <person name="Webb A."/>
        </authorList>
    </citation>
    <scope>NUCLEOTIDE SEQUENCE</scope>
    <source>
        <strain evidence="1">Pm1</strain>
    </source>
</reference>
<dbReference type="AlphaFoldDB" id="A0AAV1TKG4"/>
<evidence type="ECO:0000313" key="1">
    <source>
        <dbReference type="EMBL" id="CAK7922804.1"/>
    </source>
</evidence>
<dbReference type="EMBL" id="CAKLBY020000066">
    <property type="protein sequence ID" value="CAK7922804.1"/>
    <property type="molecule type" value="Genomic_DNA"/>
</dbReference>
<accession>A0AAV1TKG4</accession>
<sequence>MGLASVVREEELRMYHANGIMTSAPIRTQQECECREWVIYANRISLFPYARLTSDKHTGWTSDGTLHGRFDSQRLIRGGRAN</sequence>
<dbReference type="Proteomes" id="UP001162060">
    <property type="component" value="Unassembled WGS sequence"/>
</dbReference>
<evidence type="ECO:0000313" key="2">
    <source>
        <dbReference type="Proteomes" id="UP001162060"/>
    </source>
</evidence>